<sequence>MSGLKKPKAIKTGDRIGLIAPSSPVSRPDRVEESVKKLEEFGFEVTVGDSCYGRYGYLAGEDSLRAEDINGMFADPSIDAIVCIRGGYGTPRIIDQLDYEMIERNPKLFVGYSDITTLHIALNQKCKMITLHSPMPASDMLRDFDEYSIKGFLQAISSPEPLGEMKNPEGEEIQCLVAGVATGSIIGGNLSLIAATLGTPYEIDTKGKLLFLEDIDEEPYSIDRMLSQLRLAGKLEDCNGIILGDWNNCVPRDVSKPSLTLQEVFQDLLVPTGKPIICNVKAGHCKPTMTLPLGVEAILDADQCQLTITESATV</sequence>
<dbReference type="Proteomes" id="UP000219546">
    <property type="component" value="Unassembled WGS sequence"/>
</dbReference>
<keyword evidence="10" id="KW-1185">Reference proteome</keyword>
<dbReference type="GO" id="GO:0004180">
    <property type="term" value="F:carboxypeptidase activity"/>
    <property type="evidence" value="ECO:0007669"/>
    <property type="project" value="UniProtKB-KW"/>
</dbReference>
<gene>
    <name evidence="9" type="ORF">SAMN05877753_101549</name>
</gene>
<keyword evidence="2 9" id="KW-0121">Carboxypeptidase</keyword>
<feature type="domain" description="LD-carboxypeptidase N-terminal" evidence="7">
    <location>
        <begin position="16"/>
        <end position="132"/>
    </location>
</feature>
<dbReference type="InterPro" id="IPR040449">
    <property type="entry name" value="Peptidase_S66_N"/>
</dbReference>
<name>A0A285CI88_9BACI</name>
<evidence type="ECO:0000259" key="8">
    <source>
        <dbReference type="Pfam" id="PF17676"/>
    </source>
</evidence>
<evidence type="ECO:0000256" key="5">
    <source>
        <dbReference type="ARBA" id="ARBA00022825"/>
    </source>
</evidence>
<organism evidence="9 10">
    <name type="scientific">Bacillus oleivorans</name>
    <dbReference type="NCBI Taxonomy" id="1448271"/>
    <lineage>
        <taxon>Bacteria</taxon>
        <taxon>Bacillati</taxon>
        <taxon>Bacillota</taxon>
        <taxon>Bacilli</taxon>
        <taxon>Bacillales</taxon>
        <taxon>Bacillaceae</taxon>
        <taxon>Bacillus</taxon>
    </lineage>
</organism>
<dbReference type="InterPro" id="IPR027461">
    <property type="entry name" value="Carboxypeptidase_A_C_sf"/>
</dbReference>
<feature type="active site" description="Nucleophile" evidence="6">
    <location>
        <position position="113"/>
    </location>
</feature>
<feature type="domain" description="LD-carboxypeptidase C-terminal" evidence="8">
    <location>
        <begin position="182"/>
        <end position="298"/>
    </location>
</feature>
<dbReference type="CDD" id="cd07025">
    <property type="entry name" value="Peptidase_S66"/>
    <property type="match status" value="1"/>
</dbReference>
<comment type="similarity">
    <text evidence="1">Belongs to the peptidase S66 family.</text>
</comment>
<dbReference type="InterPro" id="IPR040921">
    <property type="entry name" value="Peptidase_S66C"/>
</dbReference>
<dbReference type="EMBL" id="OAOP01000001">
    <property type="protein sequence ID" value="SNX67230.1"/>
    <property type="molecule type" value="Genomic_DNA"/>
</dbReference>
<evidence type="ECO:0000256" key="4">
    <source>
        <dbReference type="ARBA" id="ARBA00022801"/>
    </source>
</evidence>
<keyword evidence="5" id="KW-0720">Serine protease</keyword>
<dbReference type="InterPro" id="IPR003507">
    <property type="entry name" value="S66_fam"/>
</dbReference>
<dbReference type="GO" id="GO:0006508">
    <property type="term" value="P:proteolysis"/>
    <property type="evidence" value="ECO:0007669"/>
    <property type="project" value="UniProtKB-KW"/>
</dbReference>
<evidence type="ECO:0000256" key="1">
    <source>
        <dbReference type="ARBA" id="ARBA00010233"/>
    </source>
</evidence>
<dbReference type="OrthoDB" id="9807329at2"/>
<dbReference type="GO" id="GO:0008236">
    <property type="term" value="F:serine-type peptidase activity"/>
    <property type="evidence" value="ECO:0007669"/>
    <property type="project" value="UniProtKB-KW"/>
</dbReference>
<keyword evidence="4" id="KW-0378">Hydrolase</keyword>
<dbReference type="Gene3D" id="3.50.30.60">
    <property type="entry name" value="LD-carboxypeptidase A C-terminal domain-like"/>
    <property type="match status" value="1"/>
</dbReference>
<dbReference type="InterPro" id="IPR029062">
    <property type="entry name" value="Class_I_gatase-like"/>
</dbReference>
<evidence type="ECO:0000313" key="9">
    <source>
        <dbReference type="EMBL" id="SNX67230.1"/>
    </source>
</evidence>
<reference evidence="9 10" key="1">
    <citation type="submission" date="2017-08" db="EMBL/GenBank/DDBJ databases">
        <authorList>
            <person name="de Groot N.N."/>
        </authorList>
    </citation>
    <scope>NUCLEOTIDE SEQUENCE [LARGE SCALE GENOMIC DNA]</scope>
    <source>
        <strain evidence="9 10">JC228</strain>
    </source>
</reference>
<evidence type="ECO:0000256" key="6">
    <source>
        <dbReference type="PIRSR" id="PIRSR028757-1"/>
    </source>
</evidence>
<dbReference type="AlphaFoldDB" id="A0A285CI88"/>
<evidence type="ECO:0000313" key="10">
    <source>
        <dbReference type="Proteomes" id="UP000219546"/>
    </source>
</evidence>
<dbReference type="PIRSF" id="PIRSF028757">
    <property type="entry name" value="LD-carboxypeptidase"/>
    <property type="match status" value="1"/>
</dbReference>
<accession>A0A285CI88</accession>
<dbReference type="Pfam" id="PF02016">
    <property type="entry name" value="Peptidase_S66"/>
    <property type="match status" value="1"/>
</dbReference>
<dbReference type="PANTHER" id="PTHR30237:SF2">
    <property type="entry name" value="MUREIN TETRAPEPTIDE CARBOXYPEPTIDASE"/>
    <property type="match status" value="1"/>
</dbReference>
<proteinExistence type="inferred from homology"/>
<dbReference type="InterPro" id="IPR027478">
    <property type="entry name" value="LdcA_N"/>
</dbReference>
<feature type="active site" description="Charge relay system" evidence="6">
    <location>
        <position position="213"/>
    </location>
</feature>
<dbReference type="SUPFAM" id="SSF52317">
    <property type="entry name" value="Class I glutamine amidotransferase-like"/>
    <property type="match status" value="1"/>
</dbReference>
<dbReference type="RefSeq" id="WP_097157043.1">
    <property type="nucleotide sequence ID" value="NZ_JBEPMQ010000003.1"/>
</dbReference>
<evidence type="ECO:0000256" key="3">
    <source>
        <dbReference type="ARBA" id="ARBA00022670"/>
    </source>
</evidence>
<dbReference type="Pfam" id="PF17676">
    <property type="entry name" value="Peptidase_S66C"/>
    <property type="match status" value="1"/>
</dbReference>
<keyword evidence="3" id="KW-0645">Protease</keyword>
<dbReference type="PANTHER" id="PTHR30237">
    <property type="entry name" value="MURAMOYLTETRAPEPTIDE CARBOXYPEPTIDASE"/>
    <property type="match status" value="1"/>
</dbReference>
<protein>
    <submittedName>
        <fullName evidence="9">Muramoyltetrapeptide carboxypeptidase</fullName>
    </submittedName>
</protein>
<dbReference type="SUPFAM" id="SSF141986">
    <property type="entry name" value="LD-carboxypeptidase A C-terminal domain-like"/>
    <property type="match status" value="1"/>
</dbReference>
<evidence type="ECO:0000259" key="7">
    <source>
        <dbReference type="Pfam" id="PF02016"/>
    </source>
</evidence>
<evidence type="ECO:0000256" key="2">
    <source>
        <dbReference type="ARBA" id="ARBA00022645"/>
    </source>
</evidence>
<dbReference type="Gene3D" id="3.40.50.10740">
    <property type="entry name" value="Class I glutamine amidotransferase-like"/>
    <property type="match status" value="1"/>
</dbReference>
<feature type="active site" description="Charge relay system" evidence="6">
    <location>
        <position position="284"/>
    </location>
</feature>